<dbReference type="Proteomes" id="UP000030745">
    <property type="component" value="Unassembled WGS sequence"/>
</dbReference>
<dbReference type="OMA" id="DIKCWRT"/>
<proteinExistence type="predicted"/>
<sequence length="1689" mass="185459">MLSVAASIGLSAYALAVFASYLKTDYFFPNFNTAAPILVAILNHHLVLSRSGNIDVFGPQSSFVPSLQGTSPAYPRLIMYQELTRLLDGVRGLRRLDATQVVKMVSPYCWADLNKTYELAYTTKRQARCAQYEATNGAVHLETVLRNIDFSGFVDATQGLFLSAIAHPIARSGPAGAAWLSSLETHVWAAESDEVALWASCGLDRYTLQYGTGISIGVSESILVETALGQRLSLPLKTIPSTNRWTFRTTRALYNLLYNDLYANGANGSLVRGTTNYFGDVDASRIEAFATQRTLKPVQEAVHYGLGSFGSIDAKWVPPPPRLLTAVQAFEATLIAALVASTTLPSVDMSRETLLVTPRRWRDRQLGFVSGNPMCTLGRRQSFVQQTFRFDDVCGSQTPLTLEWHSFNAVFAFWLLGGSVSTTDVCASFPSDAIACQRLVAKAKTLYDALSLPPLDQVLLSDLSSLDVGFLQIFYTNQTAISMDQQLLLAPDFSFLGAMYVYDWALNFREVVSFQGDVATYTLLSGLYAPVVADPIVPPAALGPYLWYLATVTTGTLAILAGLVFGLRCVSGDAGYDWFHFAPLVASVWVSRNFLVFRSAAAILCLATAPLDTTALHDVARLVLAPRSIATSSVLALDCLWLAHVAHGVLLPLSAAWSALPIPFLGWLAIVLLDQLAPVALTSSLDRQCFAINMDQMTYCANGVISVGRFERSVALVAVVGAVITASFVWSLWYPDSTSASPRPSAVIPPIAPLHATSTGHRLSLVTAIMCGLVPLTWRNRVHVFDLKLWLLIQSDDEALDSTVQAPVTLLPFSAPSILSLPSRVSHSVLGRKSVQSFLRCTGLAYIGITLWSNAAYLSVLETALANDYGWAGFNATGMHAFLANTFNRQLLTSTDASIALHDPAFGDPLQSYNSSAITVAWYPTVARRYLFNASAPLHELVAGLRAMHPCQLPWMFTQYCWLDLDRTWEMASTSQRQVRCADLSQHNGARYLETSLRNVQDWAVWQSCWGSSFDIGIGNDLAASEAGRQWLHRVQTNALSVPEEVEYWSNRGISVFLLQWQNFKDTGLSDSMVISTPFGLSYTLPISERRGVVHLDYQTSHRMYWGLASDRWAVSTNATSIGGLSLLRNSPHFAFANATRASLLFENLTLSSPLNAGLALYDNSLGPFGAVDMVYVSCPTSLLALYRYILHAIATVTSSNLEAQRQFLNLPAKTYIGQLPQALLNDTSLRLVGGNLMCGSDLPGSRPSRALLTLYGIDTVCSWQYLDFFTPSTTGLVFALAAFDAVHRVQPTVDFRAFCASDVYAEPNCEAIYLPSHTFATSYFSDPTTLGELAVAAEADTHNLSIEMTQYINRTSNIELYRINILDPTDRTWMFFGWNYLADWVVGKREVVSFQGDGGTVTAMSRYTTLSTLSLTEAVIPTRLSYVCQQCVRYVTGAMMVGAGVAAYYAIFVCRGCIEGMNLFSVNRLIGHAWIGRTLLIIRGITALWLLNTPSLQLLAFGVGARFQASPLAWFPTLLATSELTWLVYIANDLLIAAAWSSMHPQEYTTSVRRTCSYIDMDVTLVCTSGYVELGHWSRVGVDVGLCLSCVLLMACVERLRHPNLPLVPTPSLLLNTTSVYSSNMTNWIVHGHAYMDRMTAVMGGLLTWRYHGVLHVFDIKCWRTFVVVPEAECPFEVGAVLPLHRIC</sequence>
<feature type="transmembrane region" description="Helical" evidence="1">
    <location>
        <begin position="1435"/>
        <end position="1455"/>
    </location>
</feature>
<dbReference type="EMBL" id="KK583253">
    <property type="protein sequence ID" value="KDO23501.1"/>
    <property type="molecule type" value="Genomic_DNA"/>
</dbReference>
<evidence type="ECO:0000313" key="3">
    <source>
        <dbReference type="Proteomes" id="UP000030745"/>
    </source>
</evidence>
<feature type="transmembrane region" description="Helical" evidence="1">
    <location>
        <begin position="1475"/>
        <end position="1493"/>
    </location>
</feature>
<evidence type="ECO:0000256" key="1">
    <source>
        <dbReference type="SAM" id="Phobius"/>
    </source>
</evidence>
<feature type="transmembrane region" description="Helical" evidence="1">
    <location>
        <begin position="545"/>
        <end position="567"/>
    </location>
</feature>
<keyword evidence="1" id="KW-1133">Transmembrane helix</keyword>
<feature type="transmembrane region" description="Helical" evidence="1">
    <location>
        <begin position="655"/>
        <end position="673"/>
    </location>
</feature>
<reference evidence="2 3" key="1">
    <citation type="journal article" date="2013" name="PLoS Genet.">
        <title>Distinctive expansion of potential virulence genes in the genome of the oomycete fish pathogen Saprolegnia parasitica.</title>
        <authorList>
            <person name="Jiang R.H."/>
            <person name="de Bruijn I."/>
            <person name="Haas B.J."/>
            <person name="Belmonte R."/>
            <person name="Lobach L."/>
            <person name="Christie J."/>
            <person name="van den Ackerveken G."/>
            <person name="Bottin A."/>
            <person name="Bulone V."/>
            <person name="Diaz-Moreno S.M."/>
            <person name="Dumas B."/>
            <person name="Fan L."/>
            <person name="Gaulin E."/>
            <person name="Govers F."/>
            <person name="Grenville-Briggs L.J."/>
            <person name="Horner N.R."/>
            <person name="Levin J.Z."/>
            <person name="Mammella M."/>
            <person name="Meijer H.J."/>
            <person name="Morris P."/>
            <person name="Nusbaum C."/>
            <person name="Oome S."/>
            <person name="Phillips A.J."/>
            <person name="van Rooyen D."/>
            <person name="Rzeszutek E."/>
            <person name="Saraiva M."/>
            <person name="Secombes C.J."/>
            <person name="Seidl M.F."/>
            <person name="Snel B."/>
            <person name="Stassen J.H."/>
            <person name="Sykes S."/>
            <person name="Tripathy S."/>
            <person name="van den Berg H."/>
            <person name="Vega-Arreguin J.C."/>
            <person name="Wawra S."/>
            <person name="Young S.K."/>
            <person name="Zeng Q."/>
            <person name="Dieguez-Uribeondo J."/>
            <person name="Russ C."/>
            <person name="Tyler B.M."/>
            <person name="van West P."/>
        </authorList>
    </citation>
    <scope>NUCLEOTIDE SEQUENCE [LARGE SCALE GENOMIC DNA]</scope>
    <source>
        <strain evidence="2 3">CBS 223.65</strain>
    </source>
</reference>
<dbReference type="OrthoDB" id="78969at2759"/>
<dbReference type="KEGG" id="spar:SPRG_22281"/>
<protein>
    <submittedName>
        <fullName evidence="2">Uncharacterized protein</fullName>
    </submittedName>
</protein>
<accession>A0A067CAC0</accession>
<name>A0A067CAC0_SAPPC</name>
<keyword evidence="1" id="KW-0472">Membrane</keyword>
<evidence type="ECO:0000313" key="2">
    <source>
        <dbReference type="EMBL" id="KDO23501.1"/>
    </source>
</evidence>
<dbReference type="VEuPathDB" id="FungiDB:SPRG_22281"/>
<organism evidence="2 3">
    <name type="scientific">Saprolegnia parasitica (strain CBS 223.65)</name>
    <dbReference type="NCBI Taxonomy" id="695850"/>
    <lineage>
        <taxon>Eukaryota</taxon>
        <taxon>Sar</taxon>
        <taxon>Stramenopiles</taxon>
        <taxon>Oomycota</taxon>
        <taxon>Saprolegniomycetes</taxon>
        <taxon>Saprolegniales</taxon>
        <taxon>Saprolegniaceae</taxon>
        <taxon>Saprolegnia</taxon>
    </lineage>
</organism>
<feature type="transmembrane region" description="Helical" evidence="1">
    <location>
        <begin position="714"/>
        <end position="734"/>
    </location>
</feature>
<keyword evidence="3" id="KW-1185">Reference proteome</keyword>
<feature type="transmembrane region" description="Helical" evidence="1">
    <location>
        <begin position="596"/>
        <end position="616"/>
    </location>
</feature>
<keyword evidence="1" id="KW-0812">Transmembrane</keyword>
<dbReference type="RefSeq" id="XP_012205846.1">
    <property type="nucleotide sequence ID" value="XM_012350456.1"/>
</dbReference>
<dbReference type="GeneID" id="24142664"/>
<gene>
    <name evidence="2" type="ORF">SPRG_22281</name>
</gene>